<organism evidence="6 7">
    <name type="scientific">Wohlfahrtiimonas larvae</name>
    <dbReference type="NCBI Taxonomy" id="1157986"/>
    <lineage>
        <taxon>Bacteria</taxon>
        <taxon>Pseudomonadati</taxon>
        <taxon>Pseudomonadota</taxon>
        <taxon>Gammaproteobacteria</taxon>
        <taxon>Cardiobacteriales</taxon>
        <taxon>Ignatzschineriaceae</taxon>
        <taxon>Wohlfahrtiimonas</taxon>
    </lineage>
</organism>
<dbReference type="Pfam" id="PF19443">
    <property type="entry name" value="DAHL"/>
    <property type="match status" value="1"/>
</dbReference>
<dbReference type="PANTHER" id="PTHR43065">
    <property type="entry name" value="SENSOR HISTIDINE KINASE"/>
    <property type="match status" value="1"/>
</dbReference>
<dbReference type="InterPro" id="IPR004358">
    <property type="entry name" value="Sig_transdc_His_kin-like_C"/>
</dbReference>
<gene>
    <name evidence="6" type="ORF">GCM10023338_19190</name>
</gene>
<evidence type="ECO:0000313" key="6">
    <source>
        <dbReference type="EMBL" id="GAA5102215.1"/>
    </source>
</evidence>
<dbReference type="InterPro" id="IPR036890">
    <property type="entry name" value="HATPase_C_sf"/>
</dbReference>
<comment type="catalytic activity">
    <reaction evidence="1">
        <text>ATP + protein L-histidine = ADP + protein N-phospho-L-histidine.</text>
        <dbReference type="EC" id="2.7.13.3"/>
    </reaction>
</comment>
<comment type="caution">
    <text evidence="6">The sequence shown here is derived from an EMBL/GenBank/DDBJ whole genome shotgun (WGS) entry which is preliminary data.</text>
</comment>
<name>A0ABP9N034_9GAMM</name>
<dbReference type="PRINTS" id="PR00344">
    <property type="entry name" value="BCTRLSENSOR"/>
</dbReference>
<dbReference type="InterPro" id="IPR005467">
    <property type="entry name" value="His_kinase_dom"/>
</dbReference>
<sequence>MFRWVEVFSRVLLAVFFLVVAIIGLLYLYLSTTRVDLTLSNHMIDQVNEVVLVSAKWDTEILRINGRLSEKYDNLSHYGQKIQYLLDQLPADEVITEHIHPLNITIQEKSNLVSQFKSEIITLKQSLAALPNIYQQLLESDEIQQSEFDEQFLKLFTNVANYSLDSSSATLSEIKQQILVIESDLLNTNLDFKYQDLLYRFLEQVGTIMIVRPDIDIILQQIEALPIQIQANAITNSIRADVAMQLIEQEKNKTYLTYYAAALLLILILLAIRLFINYFRLEKMVAERTQDLQTALENLKNSEMIMVQTEKMSALGQLVAGVAHEVNTPLAYTKNALELTRSNIEQLEFRRFVNLADLLVDLVENPKAENANEQKKNILVEIQQIKAHLHELDFDGFRYADMVDEINALINDGMAGVEQISNLVNNLRNFSRLDRGHLSRHKLSESIQSTLTLLKYELRGKNVTTDIQEECVIECMPSQINQVLLNIIGNANHATAEDGSIAITLKRLDNNHAGIVIKDNGSGIEPDKLKDIFNPFFTTKEVGKGTGLGLSISHKIIQEHNGDIQVKSTVGIGTEFLIKLPFMIANKHGKELA</sequence>
<evidence type="ECO:0000313" key="7">
    <source>
        <dbReference type="Proteomes" id="UP001500631"/>
    </source>
</evidence>
<protein>
    <recommendedName>
        <fullName evidence="2">histidine kinase</fullName>
        <ecNumber evidence="2">2.7.13.3</ecNumber>
    </recommendedName>
</protein>
<proteinExistence type="predicted"/>
<evidence type="ECO:0000256" key="2">
    <source>
        <dbReference type="ARBA" id="ARBA00012438"/>
    </source>
</evidence>
<evidence type="ECO:0000256" key="3">
    <source>
        <dbReference type="ARBA" id="ARBA00022553"/>
    </source>
</evidence>
<dbReference type="Pfam" id="PF02518">
    <property type="entry name" value="HATPase_c"/>
    <property type="match status" value="1"/>
</dbReference>
<keyword evidence="7" id="KW-1185">Reference proteome</keyword>
<dbReference type="InterPro" id="IPR003661">
    <property type="entry name" value="HisK_dim/P_dom"/>
</dbReference>
<keyword evidence="4" id="KW-0472">Membrane</keyword>
<dbReference type="PROSITE" id="PS50109">
    <property type="entry name" value="HIS_KIN"/>
    <property type="match status" value="1"/>
</dbReference>
<dbReference type="SUPFAM" id="SSF55874">
    <property type="entry name" value="ATPase domain of HSP90 chaperone/DNA topoisomerase II/histidine kinase"/>
    <property type="match status" value="1"/>
</dbReference>
<dbReference type="PANTHER" id="PTHR43065:SF50">
    <property type="entry name" value="HISTIDINE KINASE"/>
    <property type="match status" value="1"/>
</dbReference>
<keyword evidence="4" id="KW-1133">Transmembrane helix</keyword>
<dbReference type="EC" id="2.7.13.3" evidence="2"/>
<feature type="domain" description="Histidine kinase" evidence="5">
    <location>
        <begin position="321"/>
        <end position="584"/>
    </location>
</feature>
<evidence type="ECO:0000259" key="5">
    <source>
        <dbReference type="PROSITE" id="PS50109"/>
    </source>
</evidence>
<dbReference type="Proteomes" id="UP001500631">
    <property type="component" value="Unassembled WGS sequence"/>
</dbReference>
<keyword evidence="4" id="KW-0812">Transmembrane</keyword>
<dbReference type="RefSeq" id="WP_345667918.1">
    <property type="nucleotide sequence ID" value="NZ_BAABKE010000006.1"/>
</dbReference>
<evidence type="ECO:0000256" key="4">
    <source>
        <dbReference type="SAM" id="Phobius"/>
    </source>
</evidence>
<dbReference type="InterPro" id="IPR036097">
    <property type="entry name" value="HisK_dim/P_sf"/>
</dbReference>
<dbReference type="Gene3D" id="3.30.565.10">
    <property type="entry name" value="Histidine kinase-like ATPase, C-terminal domain"/>
    <property type="match status" value="1"/>
</dbReference>
<dbReference type="EMBL" id="BAABKE010000006">
    <property type="protein sequence ID" value="GAA5102215.1"/>
    <property type="molecule type" value="Genomic_DNA"/>
</dbReference>
<dbReference type="Gene3D" id="1.10.287.130">
    <property type="match status" value="1"/>
</dbReference>
<dbReference type="SMART" id="SM00387">
    <property type="entry name" value="HATPase_c"/>
    <property type="match status" value="1"/>
</dbReference>
<evidence type="ECO:0000256" key="1">
    <source>
        <dbReference type="ARBA" id="ARBA00000085"/>
    </source>
</evidence>
<dbReference type="InterPro" id="IPR003594">
    <property type="entry name" value="HATPase_dom"/>
</dbReference>
<dbReference type="SUPFAM" id="SSF47384">
    <property type="entry name" value="Homodimeric domain of signal transducing histidine kinase"/>
    <property type="match status" value="1"/>
</dbReference>
<keyword evidence="3" id="KW-0597">Phosphoprotein</keyword>
<feature type="transmembrane region" description="Helical" evidence="4">
    <location>
        <begin position="256"/>
        <end position="276"/>
    </location>
</feature>
<reference evidence="7" key="1">
    <citation type="journal article" date="2019" name="Int. J. Syst. Evol. Microbiol.">
        <title>The Global Catalogue of Microorganisms (GCM) 10K type strain sequencing project: providing services to taxonomists for standard genome sequencing and annotation.</title>
        <authorList>
            <consortium name="The Broad Institute Genomics Platform"/>
            <consortium name="The Broad Institute Genome Sequencing Center for Infectious Disease"/>
            <person name="Wu L."/>
            <person name="Ma J."/>
        </authorList>
    </citation>
    <scope>NUCLEOTIDE SEQUENCE [LARGE SCALE GENOMIC DNA]</scope>
    <source>
        <strain evidence="7">JCM 18424</strain>
    </source>
</reference>
<accession>A0ABP9N034</accession>
<dbReference type="InterPro" id="IPR045812">
    <property type="entry name" value="DAHL"/>
</dbReference>
<dbReference type="CDD" id="cd00082">
    <property type="entry name" value="HisKA"/>
    <property type="match status" value="1"/>
</dbReference>
<feature type="transmembrane region" description="Helical" evidence="4">
    <location>
        <begin position="7"/>
        <end position="30"/>
    </location>
</feature>